<reference evidence="1 2" key="1">
    <citation type="submission" date="2018-03" db="EMBL/GenBank/DDBJ databases">
        <title>Rhodobacter blasticus.</title>
        <authorList>
            <person name="Meyer T.E."/>
            <person name="Miller S."/>
            <person name="Lodha T."/>
            <person name="Gandham S."/>
            <person name="Chintalapati S."/>
            <person name="Chintalapati V.R."/>
        </authorList>
    </citation>
    <scope>NUCLEOTIDE SEQUENCE [LARGE SCALE GENOMIC DNA]</scope>
    <source>
        <strain evidence="1 2">DSM 2131</strain>
    </source>
</reference>
<name>A0A2T4JDA5_FUSBL</name>
<dbReference type="AlphaFoldDB" id="A0A2T4JDA5"/>
<dbReference type="Proteomes" id="UP000241362">
    <property type="component" value="Unassembled WGS sequence"/>
</dbReference>
<dbReference type="SUPFAM" id="SSF69279">
    <property type="entry name" value="Phage tail proteins"/>
    <property type="match status" value="1"/>
</dbReference>
<evidence type="ECO:0000313" key="1">
    <source>
        <dbReference type="EMBL" id="PTE15905.1"/>
    </source>
</evidence>
<keyword evidence="2" id="KW-1185">Reference proteome</keyword>
<protein>
    <submittedName>
        <fullName evidence="1">Phage tail protein</fullName>
    </submittedName>
</protein>
<organism evidence="1 2">
    <name type="scientific">Fuscovulum blasticum DSM 2131</name>
    <dbReference type="NCBI Taxonomy" id="1188250"/>
    <lineage>
        <taxon>Bacteria</taxon>
        <taxon>Pseudomonadati</taxon>
        <taxon>Pseudomonadota</taxon>
        <taxon>Alphaproteobacteria</taxon>
        <taxon>Rhodobacterales</taxon>
        <taxon>Paracoccaceae</taxon>
        <taxon>Pseudogemmobacter</taxon>
    </lineage>
</organism>
<dbReference type="Pfam" id="PF05954">
    <property type="entry name" value="Phage_GPD"/>
    <property type="match status" value="1"/>
</dbReference>
<sequence length="326" mass="34057">MKPAFRLMVAGEDATGAVADRLLSLIVTDEDGTKADRLELELDNRDGQLAMPDKEAKIEVSLGYAGEPLAFLGVFAVDGISGGGPVLSMRITATAADLKGDIRAPRTRAWERKSLKDIVSTIAGEAGLKPVVGESVAGKVWAYLAQSAESNLHFLTRIAATLDATCKPTGGALIVQRRGEGKTAAGDTLTPPVLPRWRFSSWDWSYDGRAVYKAAEAEWTETGTGTTHKVKVGSGTPLKKLRHAFATKAEAERAAEAAVSGAARAAMTINATLSGFEPGLLAGATATVAGLIPSELDGDWHLETVSHELTGGGLITSFSGKKGEAA</sequence>
<proteinExistence type="predicted"/>
<dbReference type="RefSeq" id="WP_107671913.1">
    <property type="nucleotide sequence ID" value="NZ_PZKE01000002.1"/>
</dbReference>
<dbReference type="EMBL" id="PZKE01000002">
    <property type="protein sequence ID" value="PTE15905.1"/>
    <property type="molecule type" value="Genomic_DNA"/>
</dbReference>
<comment type="caution">
    <text evidence="1">The sequence shown here is derived from an EMBL/GenBank/DDBJ whole genome shotgun (WGS) entry which is preliminary data.</text>
</comment>
<gene>
    <name evidence="1" type="ORF">C5F44_02380</name>
</gene>
<evidence type="ECO:0000313" key="2">
    <source>
        <dbReference type="Proteomes" id="UP000241362"/>
    </source>
</evidence>
<accession>A0A2T4JDA5</accession>